<dbReference type="PANTHER" id="PTHR43327:SF2">
    <property type="entry name" value="MODULATOR OF FTSH PROTEASE HFLK"/>
    <property type="match status" value="1"/>
</dbReference>
<accession>A0A6J5FVX9</accession>
<protein>
    <recommendedName>
        <fullName evidence="5">Band 7 domain-containing protein</fullName>
    </recommendedName>
</protein>
<feature type="region of interest" description="Disordered" evidence="3">
    <location>
        <begin position="101"/>
        <end position="122"/>
    </location>
</feature>
<dbReference type="AlphaFoldDB" id="A0A6J5FVX9"/>
<keyword evidence="4" id="KW-1133">Transmembrane helix</keyword>
<dbReference type="PANTHER" id="PTHR43327">
    <property type="entry name" value="STOMATIN-LIKE PROTEIN 2, MITOCHONDRIAL"/>
    <property type="match status" value="1"/>
</dbReference>
<keyword evidence="4" id="KW-0472">Membrane</keyword>
<evidence type="ECO:0000256" key="1">
    <source>
        <dbReference type="ARBA" id="ARBA00004167"/>
    </source>
</evidence>
<evidence type="ECO:0000256" key="2">
    <source>
        <dbReference type="SAM" id="Coils"/>
    </source>
</evidence>
<dbReference type="Proteomes" id="UP000494119">
    <property type="component" value="Unassembled WGS sequence"/>
</dbReference>
<sequence length="380" mass="40420">MSAATLPSRPNPTPSPGVQAVRIVFWFVTVLAVVAAAAWSVSNVRRVPADSQAVVMRFGKFVRVHGAGLLLAWPRPFETVVLLPGSARVLEQRIASLDRDARARALDPTPNAPSADASQAGDDMSSWGFHPDAAMGTNGTPFSDALAGSGYVLTGDAAVVQLAATLYYRVSSPYEYAVQQPLLAAALERITASAVAQVSASRDLDAILVARPELLAADAQMTEQREHLRVDIAQAVERQLRSLEARGAGLGIEVSRVDVQANVPAAAVDAFNSVLNALQSAQRNIADARTAAETTRQDAQQHADQVLQNARANATERVSKAQEQTQTISQLEASLDANSDQGLLARAYRDRIEQILAKAGRVTTIDPYDTSSLVLPGKAQ</sequence>
<name>A0A6J5FVX9_9BURK</name>
<dbReference type="SUPFAM" id="SSF117892">
    <property type="entry name" value="Band 7/SPFH domain"/>
    <property type="match status" value="1"/>
</dbReference>
<feature type="domain" description="Band 7" evidence="5">
    <location>
        <begin position="46"/>
        <end position="291"/>
    </location>
</feature>
<keyword evidence="4" id="KW-0812">Transmembrane</keyword>
<feature type="coiled-coil region" evidence="2">
    <location>
        <begin position="278"/>
        <end position="324"/>
    </location>
</feature>
<dbReference type="InterPro" id="IPR001107">
    <property type="entry name" value="Band_7"/>
</dbReference>
<dbReference type="GO" id="GO:0016020">
    <property type="term" value="C:membrane"/>
    <property type="evidence" value="ECO:0007669"/>
    <property type="project" value="UniProtKB-SubCell"/>
</dbReference>
<organism evidence="6 7">
    <name type="scientific">Paraburkholderia caffeinitolerans</name>
    <dbReference type="NCBI Taxonomy" id="1723730"/>
    <lineage>
        <taxon>Bacteria</taxon>
        <taxon>Pseudomonadati</taxon>
        <taxon>Pseudomonadota</taxon>
        <taxon>Betaproteobacteria</taxon>
        <taxon>Burkholderiales</taxon>
        <taxon>Burkholderiaceae</taxon>
        <taxon>Paraburkholderia</taxon>
    </lineage>
</organism>
<dbReference type="InterPro" id="IPR036013">
    <property type="entry name" value="Band_7/SPFH_dom_sf"/>
</dbReference>
<dbReference type="RefSeq" id="WP_129564099.1">
    <property type="nucleotide sequence ID" value="NZ_CADIKL010000010.1"/>
</dbReference>
<reference evidence="6 7" key="1">
    <citation type="submission" date="2020-04" db="EMBL/GenBank/DDBJ databases">
        <authorList>
            <person name="De Canck E."/>
        </authorList>
    </citation>
    <scope>NUCLEOTIDE SEQUENCE [LARGE SCALE GENOMIC DNA]</scope>
    <source>
        <strain evidence="6 7">LMG 28688</strain>
    </source>
</reference>
<comment type="subcellular location">
    <subcellularLocation>
        <location evidence="1">Membrane</location>
        <topology evidence="1">Single-pass membrane protein</topology>
    </subcellularLocation>
</comment>
<keyword evidence="7" id="KW-1185">Reference proteome</keyword>
<dbReference type="Gene3D" id="3.30.479.30">
    <property type="entry name" value="Band 7 domain"/>
    <property type="match status" value="1"/>
</dbReference>
<evidence type="ECO:0000313" key="7">
    <source>
        <dbReference type="Proteomes" id="UP000494119"/>
    </source>
</evidence>
<dbReference type="Pfam" id="PF01145">
    <property type="entry name" value="Band_7"/>
    <property type="match status" value="1"/>
</dbReference>
<dbReference type="EMBL" id="CADIKL010000010">
    <property type="protein sequence ID" value="CAB3787837.1"/>
    <property type="molecule type" value="Genomic_DNA"/>
</dbReference>
<evidence type="ECO:0000259" key="5">
    <source>
        <dbReference type="Pfam" id="PF01145"/>
    </source>
</evidence>
<evidence type="ECO:0000256" key="4">
    <source>
        <dbReference type="SAM" id="Phobius"/>
    </source>
</evidence>
<feature type="transmembrane region" description="Helical" evidence="4">
    <location>
        <begin position="20"/>
        <end position="41"/>
    </location>
</feature>
<gene>
    <name evidence="6" type="ORF">LMG28688_02556</name>
</gene>
<evidence type="ECO:0000313" key="6">
    <source>
        <dbReference type="EMBL" id="CAB3787837.1"/>
    </source>
</evidence>
<dbReference type="InterPro" id="IPR050710">
    <property type="entry name" value="Band7/mec-2_domain"/>
</dbReference>
<evidence type="ECO:0000256" key="3">
    <source>
        <dbReference type="SAM" id="MobiDB-lite"/>
    </source>
</evidence>
<proteinExistence type="predicted"/>
<keyword evidence="2" id="KW-0175">Coiled coil</keyword>